<feature type="transmembrane region" description="Helical" evidence="2">
    <location>
        <begin position="56"/>
        <end position="79"/>
    </location>
</feature>
<evidence type="ECO:0000256" key="1">
    <source>
        <dbReference type="SAM" id="MobiDB-lite"/>
    </source>
</evidence>
<organism evidence="3 4">
    <name type="scientific">Streptomyces rectiviolaceus</name>
    <dbReference type="NCBI Taxonomy" id="332591"/>
    <lineage>
        <taxon>Bacteria</taxon>
        <taxon>Bacillati</taxon>
        <taxon>Actinomycetota</taxon>
        <taxon>Actinomycetes</taxon>
        <taxon>Kitasatosporales</taxon>
        <taxon>Streptomycetaceae</taxon>
        <taxon>Streptomyces</taxon>
    </lineage>
</organism>
<sequence>MANGTQRHPEHPEAEPPGSSARPESRRPLPSSRTSGGASRPGGGESSAPPPVHAAFALWITAVVAGFFETVLMVGGLLADGDTSAGEIAGGLLLRMTVFSAAVLVAVQLRRGRNWARLTLAVGLGVLGTLSLVIEPVRWLADHPLGDAFRDLGAVDVLFGASRVLHLSAVLGATVLMFRPTANAWFRARSTELRKH</sequence>
<comment type="caution">
    <text evidence="3">The sequence shown here is derived from an EMBL/GenBank/DDBJ whole genome shotgun (WGS) entry which is preliminary data.</text>
</comment>
<dbReference type="EMBL" id="BAAAUG010000173">
    <property type="protein sequence ID" value="GAA3143185.1"/>
    <property type="molecule type" value="Genomic_DNA"/>
</dbReference>
<gene>
    <name evidence="3" type="ORF">GCM10010449_73530</name>
</gene>
<feature type="transmembrane region" description="Helical" evidence="2">
    <location>
        <begin position="118"/>
        <end position="137"/>
    </location>
</feature>
<evidence type="ECO:0000313" key="3">
    <source>
        <dbReference type="EMBL" id="GAA3143185.1"/>
    </source>
</evidence>
<reference evidence="4" key="1">
    <citation type="journal article" date="2019" name="Int. J. Syst. Evol. Microbiol.">
        <title>The Global Catalogue of Microorganisms (GCM) 10K type strain sequencing project: providing services to taxonomists for standard genome sequencing and annotation.</title>
        <authorList>
            <consortium name="The Broad Institute Genomics Platform"/>
            <consortium name="The Broad Institute Genome Sequencing Center for Infectious Disease"/>
            <person name="Wu L."/>
            <person name="Ma J."/>
        </authorList>
    </citation>
    <scope>NUCLEOTIDE SEQUENCE [LARGE SCALE GENOMIC DNA]</scope>
    <source>
        <strain evidence="4">JCM 9092</strain>
    </source>
</reference>
<accession>A0ABP6NC81</accession>
<keyword evidence="2" id="KW-0472">Membrane</keyword>
<keyword evidence="2" id="KW-0812">Transmembrane</keyword>
<proteinExistence type="predicted"/>
<dbReference type="Proteomes" id="UP001501637">
    <property type="component" value="Unassembled WGS sequence"/>
</dbReference>
<feature type="transmembrane region" description="Helical" evidence="2">
    <location>
        <begin position="157"/>
        <end position="178"/>
    </location>
</feature>
<keyword evidence="4" id="KW-1185">Reference proteome</keyword>
<evidence type="ECO:0000256" key="2">
    <source>
        <dbReference type="SAM" id="Phobius"/>
    </source>
</evidence>
<dbReference type="RefSeq" id="WP_344528770.1">
    <property type="nucleotide sequence ID" value="NZ_BAAAUG010000173.1"/>
</dbReference>
<evidence type="ECO:0000313" key="4">
    <source>
        <dbReference type="Proteomes" id="UP001501637"/>
    </source>
</evidence>
<evidence type="ECO:0008006" key="5">
    <source>
        <dbReference type="Google" id="ProtNLM"/>
    </source>
</evidence>
<protein>
    <recommendedName>
        <fullName evidence="5">Integral membrane protein</fullName>
    </recommendedName>
</protein>
<name>A0ABP6NC81_9ACTN</name>
<feature type="transmembrane region" description="Helical" evidence="2">
    <location>
        <begin position="85"/>
        <end position="106"/>
    </location>
</feature>
<keyword evidence="2" id="KW-1133">Transmembrane helix</keyword>
<feature type="region of interest" description="Disordered" evidence="1">
    <location>
        <begin position="1"/>
        <end position="48"/>
    </location>
</feature>